<evidence type="ECO:0000256" key="3">
    <source>
        <dbReference type="ARBA" id="ARBA00022729"/>
    </source>
</evidence>
<sequence length="437" mass="46785">MIKKRKIRSTLVVLFALLALVASACSSSSGEGDATTTTTAAPAAGETATVRVIMEEVPDTDIVSAMVADFNAVYPDITIEIEAMPYDQMRDRVVSSFLASDPTFDLIIVDNPWMYDFASAGFLEDLTSRISSTDGYDYEDFSEPLRTIAEVDGGIFGIPFYNYGLSLIYRADLYEAAGLEAPTSLEEFGAAAAALTTADMAGIAMQPQKGYKIFEEWANYLFAAGGAIQDADNKVILDSPEARTALETYIEFYNSYAPQNSLNWSFDESLRAVAGGQAAQMISYNWMLPTLNSPDGPAGDLTGEFKVAEVPGGKSVLGAWYWSLPENSNVKDAAWTFVSWISGKEQATARVIAGGAPVRASVMNDPDVWSQGFGEEYYTTVAAILEDAMPLADGPNAEEMINVVGEELNAAVAGQKSVDAAITDAAARAQEVLNQGG</sequence>
<accession>A0A3B0SY84</accession>
<dbReference type="Pfam" id="PF01547">
    <property type="entry name" value="SBP_bac_1"/>
    <property type="match status" value="1"/>
</dbReference>
<dbReference type="CDD" id="cd13585">
    <property type="entry name" value="PBP2_TMBP_like"/>
    <property type="match status" value="1"/>
</dbReference>
<proteinExistence type="inferred from homology"/>
<evidence type="ECO:0000256" key="1">
    <source>
        <dbReference type="ARBA" id="ARBA00008520"/>
    </source>
</evidence>
<keyword evidence="3" id="KW-0732">Signal</keyword>
<organism evidence="4">
    <name type="scientific">hydrothermal vent metagenome</name>
    <dbReference type="NCBI Taxonomy" id="652676"/>
    <lineage>
        <taxon>unclassified sequences</taxon>
        <taxon>metagenomes</taxon>
        <taxon>ecological metagenomes</taxon>
    </lineage>
</organism>
<dbReference type="AlphaFoldDB" id="A0A3B0SY84"/>
<dbReference type="Gene3D" id="3.40.190.10">
    <property type="entry name" value="Periplasmic binding protein-like II"/>
    <property type="match status" value="2"/>
</dbReference>
<dbReference type="PROSITE" id="PS51257">
    <property type="entry name" value="PROKAR_LIPOPROTEIN"/>
    <property type="match status" value="1"/>
</dbReference>
<dbReference type="SUPFAM" id="SSF53850">
    <property type="entry name" value="Periplasmic binding protein-like II"/>
    <property type="match status" value="1"/>
</dbReference>
<evidence type="ECO:0000256" key="2">
    <source>
        <dbReference type="ARBA" id="ARBA00022448"/>
    </source>
</evidence>
<reference evidence="4" key="1">
    <citation type="submission" date="2018-06" db="EMBL/GenBank/DDBJ databases">
        <authorList>
            <person name="Zhirakovskaya E."/>
        </authorList>
    </citation>
    <scope>NUCLEOTIDE SEQUENCE</scope>
</reference>
<dbReference type="PANTHER" id="PTHR43649:SF34">
    <property type="entry name" value="ABC TRANSPORTER PERIPLASMIC-BINDING PROTEIN YCJN-RELATED"/>
    <property type="match status" value="1"/>
</dbReference>
<dbReference type="PANTHER" id="PTHR43649">
    <property type="entry name" value="ARABINOSE-BINDING PROTEIN-RELATED"/>
    <property type="match status" value="1"/>
</dbReference>
<dbReference type="InterPro" id="IPR006059">
    <property type="entry name" value="SBP"/>
</dbReference>
<keyword evidence="2" id="KW-0813">Transport</keyword>
<protein>
    <submittedName>
        <fullName evidence="4">Maltose/maltodextrin ABC transporter, substrate binding periplasmic protein MalE</fullName>
    </submittedName>
</protein>
<comment type="similarity">
    <text evidence="1">Belongs to the bacterial solute-binding protein 1 family.</text>
</comment>
<name>A0A3B0SY84_9ZZZZ</name>
<evidence type="ECO:0000313" key="4">
    <source>
        <dbReference type="EMBL" id="VAW01494.1"/>
    </source>
</evidence>
<dbReference type="EMBL" id="UOEI01000303">
    <property type="protein sequence ID" value="VAW01494.1"/>
    <property type="molecule type" value="Genomic_DNA"/>
</dbReference>
<gene>
    <name evidence="4" type="ORF">MNBD_ACTINO01-1890</name>
</gene>
<dbReference type="InterPro" id="IPR050490">
    <property type="entry name" value="Bact_solute-bd_prot1"/>
</dbReference>